<keyword evidence="6" id="KW-1185">Reference proteome</keyword>
<name>A0A0C2XCK7_AMAMK</name>
<dbReference type="SUPFAM" id="SSF47095">
    <property type="entry name" value="HMG-box"/>
    <property type="match status" value="1"/>
</dbReference>
<feature type="compositionally biased region" description="Basic and acidic residues" evidence="3">
    <location>
        <begin position="142"/>
        <end position="153"/>
    </location>
</feature>
<feature type="DNA-binding region" description="HMG box" evidence="2">
    <location>
        <begin position="84"/>
        <end position="157"/>
    </location>
</feature>
<evidence type="ECO:0000256" key="2">
    <source>
        <dbReference type="PROSITE-ProRule" id="PRU00267"/>
    </source>
</evidence>
<feature type="region of interest" description="Disordered" evidence="3">
    <location>
        <begin position="132"/>
        <end position="217"/>
    </location>
</feature>
<evidence type="ECO:0000256" key="3">
    <source>
        <dbReference type="SAM" id="MobiDB-lite"/>
    </source>
</evidence>
<reference evidence="5 6" key="1">
    <citation type="submission" date="2014-04" db="EMBL/GenBank/DDBJ databases">
        <title>Evolutionary Origins and Diversification of the Mycorrhizal Mutualists.</title>
        <authorList>
            <consortium name="DOE Joint Genome Institute"/>
            <consortium name="Mycorrhizal Genomics Consortium"/>
            <person name="Kohler A."/>
            <person name="Kuo A."/>
            <person name="Nagy L.G."/>
            <person name="Floudas D."/>
            <person name="Copeland A."/>
            <person name="Barry K.W."/>
            <person name="Cichocki N."/>
            <person name="Veneault-Fourrey C."/>
            <person name="LaButti K."/>
            <person name="Lindquist E.A."/>
            <person name="Lipzen A."/>
            <person name="Lundell T."/>
            <person name="Morin E."/>
            <person name="Murat C."/>
            <person name="Riley R."/>
            <person name="Ohm R."/>
            <person name="Sun H."/>
            <person name="Tunlid A."/>
            <person name="Henrissat B."/>
            <person name="Grigoriev I.V."/>
            <person name="Hibbett D.S."/>
            <person name="Martin F."/>
        </authorList>
    </citation>
    <scope>NUCLEOTIDE SEQUENCE [LARGE SCALE GENOMIC DNA]</scope>
    <source>
        <strain evidence="5 6">Koide BX008</strain>
    </source>
</reference>
<dbReference type="OrthoDB" id="6247875at2759"/>
<feature type="compositionally biased region" description="Basic residues" evidence="3">
    <location>
        <begin position="160"/>
        <end position="175"/>
    </location>
</feature>
<dbReference type="GO" id="GO:0003677">
    <property type="term" value="F:DNA binding"/>
    <property type="evidence" value="ECO:0007669"/>
    <property type="project" value="UniProtKB-UniRule"/>
</dbReference>
<evidence type="ECO:0000313" key="5">
    <source>
        <dbReference type="EMBL" id="KIL67131.1"/>
    </source>
</evidence>
<sequence length="327" mass="36522">MQAVPTQAYTYLHGDGGLYTYNFPVAFPVAYNQGNLDVPDLTSAASSPESIASPRTPDVVSTSLPFQQTSRKSKSRRAKDPNHIGRPANSFMIFRSELNAHVQKTGNAEKINQQEISKRAATSWKTLSNEKKQRYVDAAAEQSRKQREYRESLPDGPHSKPSKKRGSTSIKRARAQKPYERPPNKTTKRVNDDAVPLETVPSSSTFVPGPSPEQWLVEPQPSQFINPMLAQCIPTNVVEQTDYAPVTPFDLRLQSTYWQPMPPMPPSIDTTTQLPVLPPTDQQNQSFDLGASEPFNYGNWSNETTSILDDQTLFAQFLTDYEAAQQS</sequence>
<accession>A0A0C2XCK7</accession>
<feature type="compositionally biased region" description="Low complexity" evidence="3">
    <location>
        <begin position="43"/>
        <end position="54"/>
    </location>
</feature>
<organism evidence="5 6">
    <name type="scientific">Amanita muscaria (strain Koide BX008)</name>
    <dbReference type="NCBI Taxonomy" id="946122"/>
    <lineage>
        <taxon>Eukaryota</taxon>
        <taxon>Fungi</taxon>
        <taxon>Dikarya</taxon>
        <taxon>Basidiomycota</taxon>
        <taxon>Agaricomycotina</taxon>
        <taxon>Agaricomycetes</taxon>
        <taxon>Agaricomycetidae</taxon>
        <taxon>Agaricales</taxon>
        <taxon>Pluteineae</taxon>
        <taxon>Amanitaceae</taxon>
        <taxon>Amanita</taxon>
    </lineage>
</organism>
<evidence type="ECO:0000256" key="1">
    <source>
        <dbReference type="ARBA" id="ARBA00023125"/>
    </source>
</evidence>
<dbReference type="EMBL" id="KN818233">
    <property type="protein sequence ID" value="KIL67131.1"/>
    <property type="molecule type" value="Genomic_DNA"/>
</dbReference>
<dbReference type="GO" id="GO:0005634">
    <property type="term" value="C:nucleus"/>
    <property type="evidence" value="ECO:0007669"/>
    <property type="project" value="UniProtKB-UniRule"/>
</dbReference>
<gene>
    <name evidence="5" type="ORF">M378DRAFT_9762</name>
</gene>
<dbReference type="STRING" id="946122.A0A0C2XCK7"/>
<dbReference type="SMART" id="SM00398">
    <property type="entry name" value="HMG"/>
    <property type="match status" value="1"/>
</dbReference>
<dbReference type="Gene3D" id="1.10.30.10">
    <property type="entry name" value="High mobility group box domain"/>
    <property type="match status" value="1"/>
</dbReference>
<keyword evidence="2" id="KW-0539">Nucleus</keyword>
<evidence type="ECO:0000313" key="6">
    <source>
        <dbReference type="Proteomes" id="UP000054549"/>
    </source>
</evidence>
<evidence type="ECO:0000259" key="4">
    <source>
        <dbReference type="PROSITE" id="PS50118"/>
    </source>
</evidence>
<protein>
    <recommendedName>
        <fullName evidence="4">HMG box domain-containing protein</fullName>
    </recommendedName>
</protein>
<keyword evidence="1 2" id="KW-0238">DNA-binding</keyword>
<dbReference type="Proteomes" id="UP000054549">
    <property type="component" value="Unassembled WGS sequence"/>
</dbReference>
<dbReference type="Pfam" id="PF00505">
    <property type="entry name" value="HMG_box"/>
    <property type="match status" value="1"/>
</dbReference>
<proteinExistence type="predicted"/>
<feature type="compositionally biased region" description="Polar residues" evidence="3">
    <location>
        <begin position="59"/>
        <end position="70"/>
    </location>
</feature>
<dbReference type="InterPro" id="IPR036910">
    <property type="entry name" value="HMG_box_dom_sf"/>
</dbReference>
<dbReference type="PANTHER" id="PTHR48112">
    <property type="entry name" value="HIGH MOBILITY GROUP PROTEIN DSP1"/>
    <property type="match status" value="1"/>
</dbReference>
<dbReference type="InterPro" id="IPR009071">
    <property type="entry name" value="HMG_box_dom"/>
</dbReference>
<feature type="domain" description="HMG box" evidence="4">
    <location>
        <begin position="84"/>
        <end position="157"/>
    </location>
</feature>
<dbReference type="AlphaFoldDB" id="A0A0C2XCK7"/>
<feature type="region of interest" description="Disordered" evidence="3">
    <location>
        <begin position="42"/>
        <end position="88"/>
    </location>
</feature>
<dbReference type="InterPro" id="IPR050342">
    <property type="entry name" value="HMGB"/>
</dbReference>
<dbReference type="PROSITE" id="PS50118">
    <property type="entry name" value="HMG_BOX_2"/>
    <property type="match status" value="1"/>
</dbReference>
<dbReference type="HOGENOM" id="CLU_849847_0_0_1"/>
<dbReference type="InParanoid" id="A0A0C2XCK7"/>